<feature type="non-terminal residue" evidence="1">
    <location>
        <position position="1"/>
    </location>
</feature>
<proteinExistence type="predicted"/>
<protein>
    <submittedName>
        <fullName evidence="1">Uncharacterized protein</fullName>
    </submittedName>
</protein>
<organism evidence="1 2">
    <name type="scientific">Mycena alexandri</name>
    <dbReference type="NCBI Taxonomy" id="1745969"/>
    <lineage>
        <taxon>Eukaryota</taxon>
        <taxon>Fungi</taxon>
        <taxon>Dikarya</taxon>
        <taxon>Basidiomycota</taxon>
        <taxon>Agaricomycotina</taxon>
        <taxon>Agaricomycetes</taxon>
        <taxon>Agaricomycetidae</taxon>
        <taxon>Agaricales</taxon>
        <taxon>Marasmiineae</taxon>
        <taxon>Mycenaceae</taxon>
        <taxon>Mycena</taxon>
    </lineage>
</organism>
<dbReference type="AlphaFoldDB" id="A0AAD6WUG7"/>
<evidence type="ECO:0000313" key="1">
    <source>
        <dbReference type="EMBL" id="KAJ7021429.1"/>
    </source>
</evidence>
<gene>
    <name evidence="1" type="ORF">C8F04DRAFT_972882</name>
</gene>
<comment type="caution">
    <text evidence="1">The sequence shown here is derived from an EMBL/GenBank/DDBJ whole genome shotgun (WGS) entry which is preliminary data.</text>
</comment>
<reference evidence="1" key="1">
    <citation type="submission" date="2023-03" db="EMBL/GenBank/DDBJ databases">
        <title>Massive genome expansion in bonnet fungi (Mycena s.s.) driven by repeated elements and novel gene families across ecological guilds.</title>
        <authorList>
            <consortium name="Lawrence Berkeley National Laboratory"/>
            <person name="Harder C.B."/>
            <person name="Miyauchi S."/>
            <person name="Viragh M."/>
            <person name="Kuo A."/>
            <person name="Thoen E."/>
            <person name="Andreopoulos B."/>
            <person name="Lu D."/>
            <person name="Skrede I."/>
            <person name="Drula E."/>
            <person name="Henrissat B."/>
            <person name="Morin E."/>
            <person name="Kohler A."/>
            <person name="Barry K."/>
            <person name="LaButti K."/>
            <person name="Morin E."/>
            <person name="Salamov A."/>
            <person name="Lipzen A."/>
            <person name="Mereny Z."/>
            <person name="Hegedus B."/>
            <person name="Baldrian P."/>
            <person name="Stursova M."/>
            <person name="Weitz H."/>
            <person name="Taylor A."/>
            <person name="Grigoriev I.V."/>
            <person name="Nagy L.G."/>
            <person name="Martin F."/>
            <person name="Kauserud H."/>
        </authorList>
    </citation>
    <scope>NUCLEOTIDE SEQUENCE</scope>
    <source>
        <strain evidence="1">CBHHK200</strain>
    </source>
</reference>
<accession>A0AAD6WUG7</accession>
<evidence type="ECO:0000313" key="2">
    <source>
        <dbReference type="Proteomes" id="UP001218188"/>
    </source>
</evidence>
<name>A0AAD6WUG7_9AGAR</name>
<keyword evidence="2" id="KW-1185">Reference proteome</keyword>
<dbReference type="EMBL" id="JARJCM010000232">
    <property type="protein sequence ID" value="KAJ7021429.1"/>
    <property type="molecule type" value="Genomic_DNA"/>
</dbReference>
<sequence>KGLWKLEVDDIIFQNIGWDEQDDSEPGNEPPRWLCDETVRKGIKAMLELDRADEEDARLHRERSALQVWFSEEWEVVGRAISDASALKSSFNVQGTY</sequence>
<dbReference type="Proteomes" id="UP001218188">
    <property type="component" value="Unassembled WGS sequence"/>
</dbReference>